<accession>A0A4Y9J8U8</accession>
<gene>
    <name evidence="2" type="ORF">E4T82_12075</name>
</gene>
<dbReference type="AlphaFoldDB" id="A0A4Y9J8U8"/>
<feature type="non-terminal residue" evidence="2">
    <location>
        <position position="1"/>
    </location>
</feature>
<dbReference type="EMBL" id="SPPD01000067">
    <property type="protein sequence ID" value="TFU96526.1"/>
    <property type="molecule type" value="Genomic_DNA"/>
</dbReference>
<dbReference type="PANTHER" id="PTHR36153:SF1">
    <property type="entry name" value="TYPE VI SECRETION SYSTEM COMPONENT TSSM1"/>
    <property type="match status" value="1"/>
</dbReference>
<dbReference type="PANTHER" id="PTHR36153">
    <property type="entry name" value="INNER MEMBRANE PROTEIN-RELATED"/>
    <property type="match status" value="1"/>
</dbReference>
<sequence length="164" mass="18094">AYSRLKQLLTSGTALPPDFTLVRAAGPEAPQVFTRRSGRPLTQGISGLFTYDGYYGVFAHELPKVTALLAQEETWVLGKAQGQRSVANEVMTGQLAQEVKRLYLMEYAKVWEDFLADVRPVRVASLDQAGEQARRCSSANSSLERFIRAVARATSPVSYSHLTL</sequence>
<proteinExistence type="predicted"/>
<evidence type="ECO:0000259" key="1">
    <source>
        <dbReference type="Pfam" id="PF06761"/>
    </source>
</evidence>
<feature type="non-terminal residue" evidence="2">
    <location>
        <position position="164"/>
    </location>
</feature>
<evidence type="ECO:0000313" key="2">
    <source>
        <dbReference type="EMBL" id="TFU96526.1"/>
    </source>
</evidence>
<dbReference type="Pfam" id="PF06761">
    <property type="entry name" value="IcmF-related"/>
    <property type="match status" value="1"/>
</dbReference>
<comment type="caution">
    <text evidence="2">The sequence shown here is derived from an EMBL/GenBank/DDBJ whole genome shotgun (WGS) entry which is preliminary data.</text>
</comment>
<dbReference type="Proteomes" id="UP000297253">
    <property type="component" value="Unassembled WGS sequence"/>
</dbReference>
<organism evidence="2 3">
    <name type="scientific">Streptococcus cuniculi</name>
    <dbReference type="NCBI Taxonomy" id="1432788"/>
    <lineage>
        <taxon>Bacteria</taxon>
        <taxon>Bacillati</taxon>
        <taxon>Bacillota</taxon>
        <taxon>Bacilli</taxon>
        <taxon>Lactobacillales</taxon>
        <taxon>Streptococcaceae</taxon>
        <taxon>Streptococcus</taxon>
    </lineage>
</organism>
<reference evidence="2 3" key="1">
    <citation type="submission" date="2019-03" db="EMBL/GenBank/DDBJ databases">
        <title>Diversity of the mouse oral microbiome.</title>
        <authorList>
            <person name="Joseph S."/>
            <person name="Aduse-Opoku J."/>
            <person name="Curtis M."/>
            <person name="Wade W."/>
            <person name="Hashim A."/>
        </authorList>
    </citation>
    <scope>NUCLEOTIDE SEQUENCE [LARGE SCALE GENOMIC DNA]</scope>
    <source>
        <strain evidence="2 3">WM131</strain>
    </source>
</reference>
<evidence type="ECO:0000313" key="3">
    <source>
        <dbReference type="Proteomes" id="UP000297253"/>
    </source>
</evidence>
<feature type="domain" description="IcmF-related" evidence="1">
    <location>
        <begin position="1"/>
        <end position="154"/>
    </location>
</feature>
<dbReference type="InterPro" id="IPR009612">
    <property type="entry name" value="IcmF-rel"/>
</dbReference>
<protein>
    <submittedName>
        <fullName evidence="2">Type VI secretion system membrane subunit TssM</fullName>
    </submittedName>
</protein>
<name>A0A4Y9J8U8_9STRE</name>
<dbReference type="InterPro" id="IPR053156">
    <property type="entry name" value="T6SS_TssM-like"/>
</dbReference>